<dbReference type="PANTHER" id="PTHR34094">
    <property type="match status" value="1"/>
</dbReference>
<sequence length="282" mass="28779">MPTFATPEPVNLRLRVQSGEILIEASDRADTEVEVRPYNSNKPADTEAAQHTLVEQRDGSVVVESPDGNEYGRLGRSGALYVRVALPTGSHLRGTKASADLRAVGRLGDVNLTTASGDVELQEVGELEIQTASGDVTCRRVDGAAKVQSASGDVTLGEVGGDLQVASASGDLDLGPVGGNVRVHTASGDTTVAVAGGSVEARSASGDVSLPSVRRGQVSVETASGDVTVGIVAGVAAWLDVSSLSGDVHSALDDAGEPGEGDESVELRARTLSGDVSIVRAR</sequence>
<keyword evidence="5" id="KW-1185">Reference proteome</keyword>
<dbReference type="RefSeq" id="WP_092890233.1">
    <property type="nucleotide sequence ID" value="NZ_FOOI01000027.1"/>
</dbReference>
<dbReference type="Proteomes" id="UP000533017">
    <property type="component" value="Unassembled WGS sequence"/>
</dbReference>
<protein>
    <submittedName>
        <fullName evidence="2">DUF4097 and DUF4098 domain-containing protein YvlB</fullName>
    </submittedName>
    <submittedName>
        <fullName evidence="3">Putative adhesin</fullName>
    </submittedName>
</protein>
<evidence type="ECO:0000313" key="2">
    <source>
        <dbReference type="EMBL" id="NYH86303.1"/>
    </source>
</evidence>
<dbReference type="Proteomes" id="UP000199052">
    <property type="component" value="Unassembled WGS sequence"/>
</dbReference>
<dbReference type="AlphaFoldDB" id="A0A1I3BV86"/>
<gene>
    <name evidence="2" type="ORF">FHR37_005154</name>
    <name evidence="3" type="ORF">SAMN05421678_12715</name>
</gene>
<name>A0A1I3BV86_9ACTN</name>
<organism evidence="3 4">
    <name type="scientific">Actinopolymorpha cephalotaxi</name>
    <dbReference type="NCBI Taxonomy" id="504797"/>
    <lineage>
        <taxon>Bacteria</taxon>
        <taxon>Bacillati</taxon>
        <taxon>Actinomycetota</taxon>
        <taxon>Actinomycetes</taxon>
        <taxon>Propionibacteriales</taxon>
        <taxon>Actinopolymorphaceae</taxon>
        <taxon>Actinopolymorpha</taxon>
    </lineage>
</organism>
<reference evidence="3 4" key="1">
    <citation type="submission" date="2016-10" db="EMBL/GenBank/DDBJ databases">
        <authorList>
            <person name="de Groot N.N."/>
        </authorList>
    </citation>
    <scope>NUCLEOTIDE SEQUENCE [LARGE SCALE GENOMIC DNA]</scope>
    <source>
        <strain evidence="3 4">CPCC 202808</strain>
    </source>
</reference>
<dbReference type="STRING" id="504797.SAMN05421678_12715"/>
<accession>A0A1I3BV86</accession>
<dbReference type="PANTHER" id="PTHR34094:SF1">
    <property type="entry name" value="PROTEIN FAM185A"/>
    <property type="match status" value="1"/>
</dbReference>
<evidence type="ECO:0000259" key="1">
    <source>
        <dbReference type="Pfam" id="PF13349"/>
    </source>
</evidence>
<evidence type="ECO:0000313" key="3">
    <source>
        <dbReference type="EMBL" id="SFH66197.1"/>
    </source>
</evidence>
<proteinExistence type="predicted"/>
<reference evidence="2 5" key="2">
    <citation type="submission" date="2020-07" db="EMBL/GenBank/DDBJ databases">
        <title>Sequencing the genomes of 1000 actinobacteria strains.</title>
        <authorList>
            <person name="Klenk H.-P."/>
        </authorList>
    </citation>
    <scope>NUCLEOTIDE SEQUENCE [LARGE SCALE GENOMIC DNA]</scope>
    <source>
        <strain evidence="2 5">DSM 45117</strain>
    </source>
</reference>
<dbReference type="EMBL" id="FOOI01000027">
    <property type="protein sequence ID" value="SFH66197.1"/>
    <property type="molecule type" value="Genomic_DNA"/>
</dbReference>
<dbReference type="InterPro" id="IPR025164">
    <property type="entry name" value="Toastrack_DUF4097"/>
</dbReference>
<dbReference type="EMBL" id="JACBZA010000001">
    <property type="protein sequence ID" value="NYH86303.1"/>
    <property type="molecule type" value="Genomic_DNA"/>
</dbReference>
<evidence type="ECO:0000313" key="4">
    <source>
        <dbReference type="Proteomes" id="UP000199052"/>
    </source>
</evidence>
<dbReference type="Pfam" id="PF13349">
    <property type="entry name" value="DUF4097"/>
    <property type="match status" value="1"/>
</dbReference>
<feature type="domain" description="DUF4097" evidence="1">
    <location>
        <begin position="12"/>
        <end position="211"/>
    </location>
</feature>
<dbReference type="OrthoDB" id="3252095at2"/>
<evidence type="ECO:0000313" key="5">
    <source>
        <dbReference type="Proteomes" id="UP000533017"/>
    </source>
</evidence>